<dbReference type="SUPFAM" id="SSF144232">
    <property type="entry name" value="HIT/MYND zinc finger-like"/>
    <property type="match status" value="1"/>
</dbReference>
<reference evidence="6" key="2">
    <citation type="submission" date="2025-09" db="UniProtKB">
        <authorList>
            <consortium name="Ensembl"/>
        </authorList>
    </citation>
    <scope>IDENTIFICATION</scope>
</reference>
<dbReference type="PANTHER" id="PTHR12298">
    <property type="entry name" value="PCDC2 PROGRAMMED CELL DEATH PROTEIN 2 -RELATED"/>
    <property type="match status" value="1"/>
</dbReference>
<dbReference type="Pfam" id="PF04194">
    <property type="entry name" value="PDCD2_C"/>
    <property type="match status" value="1"/>
</dbReference>
<dbReference type="GeneTree" id="ENSGT00940000156603"/>
<keyword evidence="3" id="KW-0862">Zinc</keyword>
<organism evidence="6 7">
    <name type="scientific">Eptatretus burgeri</name>
    <name type="common">Inshore hagfish</name>
    <dbReference type="NCBI Taxonomy" id="7764"/>
    <lineage>
        <taxon>Eukaryota</taxon>
        <taxon>Metazoa</taxon>
        <taxon>Chordata</taxon>
        <taxon>Craniata</taxon>
        <taxon>Vertebrata</taxon>
        <taxon>Cyclostomata</taxon>
        <taxon>Myxini</taxon>
        <taxon>Myxiniformes</taxon>
        <taxon>Myxinidae</taxon>
        <taxon>Eptatretinae</taxon>
        <taxon>Eptatretus</taxon>
    </lineage>
</organism>
<name>A0A8C4NKF4_EPTBU</name>
<keyword evidence="1" id="KW-0479">Metal-binding</keyword>
<dbReference type="PANTHER" id="PTHR12298:SF4">
    <property type="entry name" value="PROGRAMMED CELL DEATH PROTEIN 2"/>
    <property type="match status" value="1"/>
</dbReference>
<evidence type="ECO:0000259" key="5">
    <source>
        <dbReference type="PROSITE" id="PS50865"/>
    </source>
</evidence>
<evidence type="ECO:0000313" key="6">
    <source>
        <dbReference type="Ensembl" id="ENSEBUP00000007390.1"/>
    </source>
</evidence>
<sequence>MDHSCVSVMLGFLERPEERWRLTSAHFPSKVGGKPAWLALDPLPGRSELACRRCGKPCVFLLQVYAPLSEKEHCFHRVLFLFICQDPDCYTEHHDSSPFIVLRSQLPRVNPFYSPDPPIGPTAAPLADMPHLCALCGSYSPTVCSRCHTVHYCSREHQVIHWRAGHRGVCSSQDLAGEDVQFLEAMFRNESKEDQSFCIFERLVAIAPKQVIRYGLGAVPLWVSNSHIPSSDDIPPCSCGAQRAFEFQIMPQLLNDLNVDKLGASIDWGTLVVYTCSQSCWPATDGETRTYSYLPEFVWKQDFVQSNKSLGLDKTGNAQESRMVFHVDPSSIF</sequence>
<dbReference type="Proteomes" id="UP000694388">
    <property type="component" value="Unplaced"/>
</dbReference>
<evidence type="ECO:0000256" key="4">
    <source>
        <dbReference type="PROSITE-ProRule" id="PRU00134"/>
    </source>
</evidence>
<evidence type="ECO:0000313" key="7">
    <source>
        <dbReference type="Proteomes" id="UP000694388"/>
    </source>
</evidence>
<dbReference type="AlphaFoldDB" id="A0A8C4NKF4"/>
<dbReference type="Ensembl" id="ENSEBUT00000007871.1">
    <property type="protein sequence ID" value="ENSEBUP00000007390.1"/>
    <property type="gene ID" value="ENSEBUG00000004832.1"/>
</dbReference>
<dbReference type="GO" id="GO:0008270">
    <property type="term" value="F:zinc ion binding"/>
    <property type="evidence" value="ECO:0007669"/>
    <property type="project" value="UniProtKB-KW"/>
</dbReference>
<keyword evidence="2 4" id="KW-0863">Zinc-finger</keyword>
<protein>
    <recommendedName>
        <fullName evidence="5">MYND-type domain-containing protein</fullName>
    </recommendedName>
</protein>
<dbReference type="Gene3D" id="6.10.140.2220">
    <property type="match status" value="1"/>
</dbReference>
<evidence type="ECO:0000256" key="2">
    <source>
        <dbReference type="ARBA" id="ARBA00022771"/>
    </source>
</evidence>
<dbReference type="InterPro" id="IPR007320">
    <property type="entry name" value="PDCD2_C"/>
</dbReference>
<feature type="domain" description="MYND-type" evidence="5">
    <location>
        <begin position="133"/>
        <end position="170"/>
    </location>
</feature>
<evidence type="ECO:0000256" key="1">
    <source>
        <dbReference type="ARBA" id="ARBA00022723"/>
    </source>
</evidence>
<reference evidence="6" key="1">
    <citation type="submission" date="2025-08" db="UniProtKB">
        <authorList>
            <consortium name="Ensembl"/>
        </authorList>
    </citation>
    <scope>IDENTIFICATION</scope>
</reference>
<proteinExistence type="predicted"/>
<dbReference type="OMA" id="TVYVFCC"/>
<dbReference type="GO" id="GO:0005737">
    <property type="term" value="C:cytoplasm"/>
    <property type="evidence" value="ECO:0007669"/>
    <property type="project" value="InterPro"/>
</dbReference>
<dbReference type="InterPro" id="IPR002893">
    <property type="entry name" value="Znf_MYND"/>
</dbReference>
<accession>A0A8C4NKF4</accession>
<dbReference type="PROSITE" id="PS50865">
    <property type="entry name" value="ZF_MYND_2"/>
    <property type="match status" value="1"/>
</dbReference>
<keyword evidence="7" id="KW-1185">Reference proteome</keyword>
<dbReference type="Pfam" id="PF01753">
    <property type="entry name" value="zf-MYND"/>
    <property type="match status" value="1"/>
</dbReference>
<evidence type="ECO:0000256" key="3">
    <source>
        <dbReference type="ARBA" id="ARBA00022833"/>
    </source>
</evidence>
<dbReference type="GO" id="GO:0005634">
    <property type="term" value="C:nucleus"/>
    <property type="evidence" value="ECO:0007669"/>
    <property type="project" value="TreeGrafter"/>
</dbReference>